<gene>
    <name evidence="2" type="ORF">J2S39_001350</name>
</gene>
<name>A0ABU1ZXL2_9CORY</name>
<comment type="caution">
    <text evidence="2">The sequence shown here is derived from an EMBL/GenBank/DDBJ whole genome shotgun (WGS) entry which is preliminary data.</text>
</comment>
<feature type="compositionally biased region" description="Gly residues" evidence="1">
    <location>
        <begin position="295"/>
        <end position="320"/>
    </location>
</feature>
<feature type="region of interest" description="Disordered" evidence="1">
    <location>
        <begin position="140"/>
        <end position="159"/>
    </location>
</feature>
<feature type="compositionally biased region" description="Gly residues" evidence="1">
    <location>
        <begin position="246"/>
        <end position="264"/>
    </location>
</feature>
<feature type="region of interest" description="Disordered" evidence="1">
    <location>
        <begin position="190"/>
        <end position="342"/>
    </location>
</feature>
<feature type="compositionally biased region" description="Polar residues" evidence="1">
    <location>
        <begin position="149"/>
        <end position="159"/>
    </location>
</feature>
<accession>A0ABU1ZXL2</accession>
<dbReference type="RefSeq" id="WP_290194664.1">
    <property type="nucleotide sequence ID" value="NZ_CP047654.1"/>
</dbReference>
<reference evidence="2" key="1">
    <citation type="submission" date="2023-07" db="EMBL/GenBank/DDBJ databases">
        <title>Sequencing the genomes of 1000 actinobacteria strains.</title>
        <authorList>
            <person name="Klenk H.-P."/>
        </authorList>
    </citation>
    <scope>NUCLEOTIDE SEQUENCE</scope>
    <source>
        <strain evidence="2">DSM 107476</strain>
    </source>
</reference>
<protein>
    <recommendedName>
        <fullName evidence="4">PPE family protein</fullName>
    </recommendedName>
</protein>
<evidence type="ECO:0000256" key="1">
    <source>
        <dbReference type="SAM" id="MobiDB-lite"/>
    </source>
</evidence>
<dbReference type="EMBL" id="JAVDXZ010000001">
    <property type="protein sequence ID" value="MDR7329674.1"/>
    <property type="molecule type" value="Genomic_DNA"/>
</dbReference>
<evidence type="ECO:0000313" key="3">
    <source>
        <dbReference type="Proteomes" id="UP001180840"/>
    </source>
</evidence>
<proteinExistence type="predicted"/>
<keyword evidence="3" id="KW-1185">Reference proteome</keyword>
<sequence length="369" mass="35791">MRGHVDALWNAKIAMHNYVRQAIDIVAASGTLSPAHAAQMDLALRTAYVPFANTALAPAQPIPVTLTSANAPSPGSIVEAGRNAVSVASTVANVIDNVQWPNSARQELISHVAQHPGEFSTAEQAAELIDVLHPYSGSDIDPGQLATGAASTGPLNPVSPLNGSVPAGTATPGMAQSGGLAPGVFGGAAAASPGGGASTAGPAMSPHSGSVPLASGVVGPGAGRSAGGSHDRPARPGVIGSSSRGTGSGVPGSHAGGSGSGLRGGMPTAGATKVAAPDSAGQNSAHHGARSAPGAGAGPGLSGRPGIMMGGPMGGAGGRAGRASETTGAKAVTSQVEREGNLRDLLGDRPAVVPGVIGSWVFEQPDNRR</sequence>
<feature type="compositionally biased region" description="Low complexity" evidence="1">
    <location>
        <begin position="284"/>
        <end position="294"/>
    </location>
</feature>
<dbReference type="Proteomes" id="UP001180840">
    <property type="component" value="Unassembled WGS sequence"/>
</dbReference>
<evidence type="ECO:0000313" key="2">
    <source>
        <dbReference type="EMBL" id="MDR7329674.1"/>
    </source>
</evidence>
<evidence type="ECO:0008006" key="4">
    <source>
        <dbReference type="Google" id="ProtNLM"/>
    </source>
</evidence>
<feature type="compositionally biased region" description="Polar residues" evidence="1">
    <location>
        <begin position="324"/>
        <end position="335"/>
    </location>
</feature>
<organism evidence="2 3">
    <name type="scientific">Corynebacterium guangdongense</name>
    <dbReference type="NCBI Taxonomy" id="1783348"/>
    <lineage>
        <taxon>Bacteria</taxon>
        <taxon>Bacillati</taxon>
        <taxon>Actinomycetota</taxon>
        <taxon>Actinomycetes</taxon>
        <taxon>Mycobacteriales</taxon>
        <taxon>Corynebacteriaceae</taxon>
        <taxon>Corynebacterium</taxon>
    </lineage>
</organism>